<feature type="compositionally biased region" description="Polar residues" evidence="1">
    <location>
        <begin position="265"/>
        <end position="293"/>
    </location>
</feature>
<dbReference type="AlphaFoldDB" id="A0A8H5FMY6"/>
<name>A0A8H5FMY6_9AGAR</name>
<evidence type="ECO:0000313" key="2">
    <source>
        <dbReference type="EMBL" id="KAF5342779.1"/>
    </source>
</evidence>
<evidence type="ECO:0000313" key="3">
    <source>
        <dbReference type="Proteomes" id="UP000559256"/>
    </source>
</evidence>
<feature type="compositionally biased region" description="Basic and acidic residues" evidence="1">
    <location>
        <begin position="97"/>
        <end position="114"/>
    </location>
</feature>
<reference evidence="2 3" key="1">
    <citation type="journal article" date="2020" name="ISME J.">
        <title>Uncovering the hidden diversity of litter-decomposition mechanisms in mushroom-forming fungi.</title>
        <authorList>
            <person name="Floudas D."/>
            <person name="Bentzer J."/>
            <person name="Ahren D."/>
            <person name="Johansson T."/>
            <person name="Persson P."/>
            <person name="Tunlid A."/>
        </authorList>
    </citation>
    <scope>NUCLEOTIDE SEQUENCE [LARGE SCALE GENOMIC DNA]</scope>
    <source>
        <strain evidence="2 3">CBS 291.85</strain>
    </source>
</reference>
<dbReference type="EMBL" id="JAACJM010000156">
    <property type="protein sequence ID" value="KAF5342779.1"/>
    <property type="molecule type" value="Genomic_DNA"/>
</dbReference>
<feature type="compositionally biased region" description="Basic residues" evidence="1">
    <location>
        <begin position="216"/>
        <end position="225"/>
    </location>
</feature>
<sequence length="351" mass="37579">MSSVNRPNARRPRVPATAAPAAVALNDNLPKPKKGSAPPVQAGNGMALQGTRDPHPAKPDMPAPRRSSDEVNTEKLAKATDKAARVTARNNAITRTAELEDRMLQEDKDAEKNANHPPKSTMKKKANPKPATDTAVEEPETNVKTNSETSSERTVEDKMKRKRSSTAKNQDSRTPEAPTTLEDVASEHPQGDVDISSDDDNVEAGLDNSDNDKPAPKKARVSGSRKKGELRAQVSAKRTESPRPNVTSEPPAKKSKKGPQGLRPQWSTQKQVSTISSSTSGPDTKNPVSNVEASETKDGEDADYEYGGFGDEKGDDEENPEVTGATGRSIKIKAKSLAAVVQHGDPAGKKF</sequence>
<organism evidence="2 3">
    <name type="scientific">Tetrapyrgos nigripes</name>
    <dbReference type="NCBI Taxonomy" id="182062"/>
    <lineage>
        <taxon>Eukaryota</taxon>
        <taxon>Fungi</taxon>
        <taxon>Dikarya</taxon>
        <taxon>Basidiomycota</taxon>
        <taxon>Agaricomycotina</taxon>
        <taxon>Agaricomycetes</taxon>
        <taxon>Agaricomycetidae</taxon>
        <taxon>Agaricales</taxon>
        <taxon>Marasmiineae</taxon>
        <taxon>Marasmiaceae</taxon>
        <taxon>Tetrapyrgos</taxon>
    </lineage>
</organism>
<proteinExistence type="predicted"/>
<protein>
    <submittedName>
        <fullName evidence="2">Uncharacterized protein</fullName>
    </submittedName>
</protein>
<comment type="caution">
    <text evidence="2">The sequence shown here is derived from an EMBL/GenBank/DDBJ whole genome shotgun (WGS) entry which is preliminary data.</text>
</comment>
<feature type="region of interest" description="Disordered" evidence="1">
    <location>
        <begin position="1"/>
        <end position="328"/>
    </location>
</feature>
<dbReference type="OrthoDB" id="3237371at2759"/>
<feature type="compositionally biased region" description="Basic and acidic residues" evidence="1">
    <location>
        <begin position="150"/>
        <end position="159"/>
    </location>
</feature>
<gene>
    <name evidence="2" type="ORF">D9758_017124</name>
</gene>
<evidence type="ECO:0000256" key="1">
    <source>
        <dbReference type="SAM" id="MobiDB-lite"/>
    </source>
</evidence>
<feature type="compositionally biased region" description="Low complexity" evidence="1">
    <location>
        <begin position="14"/>
        <end position="24"/>
    </location>
</feature>
<keyword evidence="3" id="KW-1185">Reference proteome</keyword>
<dbReference type="Proteomes" id="UP000559256">
    <property type="component" value="Unassembled WGS sequence"/>
</dbReference>
<accession>A0A8H5FMY6</accession>
<feature type="compositionally biased region" description="Basic and acidic residues" evidence="1">
    <location>
        <begin position="66"/>
        <end position="84"/>
    </location>
</feature>